<reference evidence="2" key="1">
    <citation type="submission" date="2021-01" db="EMBL/GenBank/DDBJ databases">
        <title>Whole genome shotgun sequence of Demequina activiva NBRC 110675.</title>
        <authorList>
            <person name="Komaki H."/>
            <person name="Tamura T."/>
        </authorList>
    </citation>
    <scope>NUCLEOTIDE SEQUENCE</scope>
    <source>
        <strain evidence="2">NBRC 110675</strain>
    </source>
</reference>
<gene>
    <name evidence="2" type="ORF">Dac01nite_00660</name>
</gene>
<comment type="caution">
    <text evidence="2">The sequence shown here is derived from an EMBL/GenBank/DDBJ whole genome shotgun (WGS) entry which is preliminary data.</text>
</comment>
<dbReference type="EMBL" id="BONR01000001">
    <property type="protein sequence ID" value="GIG53314.1"/>
    <property type="molecule type" value="Genomic_DNA"/>
</dbReference>
<evidence type="ECO:0000313" key="2">
    <source>
        <dbReference type="EMBL" id="GIG53314.1"/>
    </source>
</evidence>
<keyword evidence="1" id="KW-0812">Transmembrane</keyword>
<evidence type="ECO:0000313" key="3">
    <source>
        <dbReference type="Proteomes" id="UP000652354"/>
    </source>
</evidence>
<dbReference type="RefSeq" id="WP_203652797.1">
    <property type="nucleotide sequence ID" value="NZ_BONR01000001.1"/>
</dbReference>
<feature type="transmembrane region" description="Helical" evidence="1">
    <location>
        <begin position="76"/>
        <end position="101"/>
    </location>
</feature>
<dbReference type="AlphaFoldDB" id="A0A919PZN0"/>
<evidence type="ECO:0000256" key="1">
    <source>
        <dbReference type="SAM" id="Phobius"/>
    </source>
</evidence>
<sequence>MTVAHPSVATLAPPSRERTRISHGKAAVSAARQNRFGAFTDSIAFGGRNLQPIAPTAPQAAPSAEVRARHAAQARIGLIATSTVMRTALAVALVVGMYLVISSGAIGIAGETFASWYAATVAPYMAVDLTPSVSDAGSPFGFAAGVPEMLQPVG</sequence>
<proteinExistence type="predicted"/>
<accession>A0A919PZN0</accession>
<protein>
    <submittedName>
        <fullName evidence="2">Uncharacterized protein</fullName>
    </submittedName>
</protein>
<keyword evidence="1" id="KW-1133">Transmembrane helix</keyword>
<dbReference type="Proteomes" id="UP000652354">
    <property type="component" value="Unassembled WGS sequence"/>
</dbReference>
<keyword evidence="1" id="KW-0472">Membrane</keyword>
<organism evidence="2 3">
    <name type="scientific">Demequina activiva</name>
    <dbReference type="NCBI Taxonomy" id="1582364"/>
    <lineage>
        <taxon>Bacteria</taxon>
        <taxon>Bacillati</taxon>
        <taxon>Actinomycetota</taxon>
        <taxon>Actinomycetes</taxon>
        <taxon>Micrococcales</taxon>
        <taxon>Demequinaceae</taxon>
        <taxon>Demequina</taxon>
    </lineage>
</organism>
<name>A0A919PZN0_9MICO</name>
<keyword evidence="3" id="KW-1185">Reference proteome</keyword>